<name>A0A160IQZ3_9BACL</name>
<dbReference type="RefSeq" id="WP_066397109.1">
    <property type="nucleotide sequence ID" value="NZ_CP015378.1"/>
</dbReference>
<organism evidence="1 2">
    <name type="scientific">Fictibacillus phosphorivorans</name>
    <dbReference type="NCBI Taxonomy" id="1221500"/>
    <lineage>
        <taxon>Bacteria</taxon>
        <taxon>Bacillati</taxon>
        <taxon>Bacillota</taxon>
        <taxon>Bacilli</taxon>
        <taxon>Bacillales</taxon>
        <taxon>Fictibacillaceae</taxon>
        <taxon>Fictibacillus</taxon>
    </lineage>
</organism>
<protein>
    <submittedName>
        <fullName evidence="1">Uncharacterized protein</fullName>
    </submittedName>
</protein>
<reference evidence="1 2" key="1">
    <citation type="submission" date="2016-04" db="EMBL/GenBank/DDBJ databases">
        <title>Complete genome sequence of Fictibacillus phosphorivorans G25-29, a strain toxic to nematodes.</title>
        <authorList>
            <person name="Zheng Z."/>
        </authorList>
    </citation>
    <scope>NUCLEOTIDE SEQUENCE [LARGE SCALE GENOMIC DNA]</scope>
    <source>
        <strain evidence="1 2">G25-29</strain>
    </source>
</reference>
<evidence type="ECO:0000313" key="2">
    <source>
        <dbReference type="Proteomes" id="UP000076623"/>
    </source>
</evidence>
<sequence>MKEFVDYEVMSSICNKYFSEVVTDYTNTAILLNASDIALKRYRNEPRIIGLSTIENIPIELRYPTDVDYRFKREELVEKYKKEIPKKIGIDYLIRCVSTIDAFLEDLYEYLLKINNSEITESEIKKKVRAAWSNNNIINFFIQDFQIIKPSKKQSTPDMAFAAYECWREIRHAYVHNKGKLGLKHIKKLQELENRLPKESHMLKSRVIRGNKIVMDYASILVLRYWTYGFVSYIDYSLHNTIVVAALIAAKESNNKVELKLKTKRTTVNKQGFINTINLDKEVLVLTNVGNVQINDIKKVHIMEN</sequence>
<dbReference type="AlphaFoldDB" id="A0A160IQZ3"/>
<accession>A0A160IQZ3</accession>
<proteinExistence type="predicted"/>
<evidence type="ECO:0000313" key="1">
    <source>
        <dbReference type="EMBL" id="ANC78262.1"/>
    </source>
</evidence>
<keyword evidence="2" id="KW-1185">Reference proteome</keyword>
<dbReference type="EMBL" id="CP015378">
    <property type="protein sequence ID" value="ANC78262.1"/>
    <property type="molecule type" value="Genomic_DNA"/>
</dbReference>
<dbReference type="Proteomes" id="UP000076623">
    <property type="component" value="Chromosome"/>
</dbReference>
<dbReference type="KEGG" id="fpn:ABE65_016225"/>
<dbReference type="STRING" id="1221500.ABE65_016225"/>
<gene>
    <name evidence="1" type="ORF">ABE65_016225</name>
</gene>